<protein>
    <submittedName>
        <fullName evidence="5">Nitroreductase</fullName>
    </submittedName>
</protein>
<evidence type="ECO:0000259" key="4">
    <source>
        <dbReference type="Pfam" id="PF00881"/>
    </source>
</evidence>
<evidence type="ECO:0000313" key="5">
    <source>
        <dbReference type="EMBL" id="AWM76821.1"/>
    </source>
</evidence>
<evidence type="ECO:0000256" key="1">
    <source>
        <dbReference type="ARBA" id="ARBA00022630"/>
    </source>
</evidence>
<dbReference type="AlphaFoldDB" id="A0A2Z3HTW9"/>
<dbReference type="InterPro" id="IPR029479">
    <property type="entry name" value="Nitroreductase"/>
</dbReference>
<keyword evidence="1" id="KW-0285">Flavoprotein</keyword>
<accession>A0A2Z3HTW9</accession>
<keyword evidence="3" id="KW-0560">Oxidoreductase</keyword>
<proteinExistence type="predicted"/>
<dbReference type="PANTHER" id="PTHR23026">
    <property type="entry name" value="NADPH NITROREDUCTASE"/>
    <property type="match status" value="1"/>
</dbReference>
<evidence type="ECO:0000313" key="6">
    <source>
        <dbReference type="Proteomes" id="UP000247763"/>
    </source>
</evidence>
<evidence type="ECO:0000256" key="2">
    <source>
        <dbReference type="ARBA" id="ARBA00022643"/>
    </source>
</evidence>
<name>A0A2Z3HTW9_9CAUL</name>
<gene>
    <name evidence="5" type="ORF">HYN04_03010</name>
</gene>
<reference evidence="6" key="1">
    <citation type="submission" date="2018-05" db="EMBL/GenBank/DDBJ databases">
        <title>Genome sequencing of Phenylobacterium sp. HYN0004.</title>
        <authorList>
            <person name="Yi H."/>
            <person name="Baek C."/>
        </authorList>
    </citation>
    <scope>NUCLEOTIDE SEQUENCE [LARGE SCALE GENOMIC DNA]</scope>
    <source>
        <strain evidence="6">HYN0004</strain>
    </source>
</reference>
<dbReference type="SUPFAM" id="SSF55469">
    <property type="entry name" value="FMN-dependent nitroreductase-like"/>
    <property type="match status" value="1"/>
</dbReference>
<dbReference type="KEGG" id="phb:HYN04_03010"/>
<keyword evidence="6" id="KW-1185">Reference proteome</keyword>
<keyword evidence="2" id="KW-0288">FMN</keyword>
<dbReference type="Gene3D" id="3.40.109.10">
    <property type="entry name" value="NADH Oxidase"/>
    <property type="match status" value="1"/>
</dbReference>
<organism evidence="5 6">
    <name type="scientific">Phenylobacterium parvum</name>
    <dbReference type="NCBI Taxonomy" id="2201350"/>
    <lineage>
        <taxon>Bacteria</taxon>
        <taxon>Pseudomonadati</taxon>
        <taxon>Pseudomonadota</taxon>
        <taxon>Alphaproteobacteria</taxon>
        <taxon>Caulobacterales</taxon>
        <taxon>Caulobacteraceae</taxon>
        <taxon>Phenylobacterium</taxon>
    </lineage>
</organism>
<dbReference type="GO" id="GO:0016491">
    <property type="term" value="F:oxidoreductase activity"/>
    <property type="evidence" value="ECO:0007669"/>
    <property type="project" value="UniProtKB-KW"/>
</dbReference>
<dbReference type="RefSeq" id="WP_110449390.1">
    <property type="nucleotide sequence ID" value="NZ_CP029479.1"/>
</dbReference>
<dbReference type="EMBL" id="CP029479">
    <property type="protein sequence ID" value="AWM76821.1"/>
    <property type="molecule type" value="Genomic_DNA"/>
</dbReference>
<evidence type="ECO:0000256" key="3">
    <source>
        <dbReference type="ARBA" id="ARBA00023002"/>
    </source>
</evidence>
<feature type="domain" description="Nitroreductase" evidence="4">
    <location>
        <begin position="7"/>
        <end position="197"/>
    </location>
</feature>
<dbReference type="Pfam" id="PF00881">
    <property type="entry name" value="Nitroreductase"/>
    <property type="match status" value="1"/>
</dbReference>
<dbReference type="PANTHER" id="PTHR23026:SF90">
    <property type="entry name" value="IODOTYROSINE DEIODINASE 1"/>
    <property type="match status" value="1"/>
</dbReference>
<dbReference type="Proteomes" id="UP000247763">
    <property type="component" value="Chromosome"/>
</dbReference>
<sequence>MQFDEVVKGRRSIRGFKPEPVPKAVIREVLELAMRAPSSLNTQPWNFYVVSGPVLDAIRAGNTERNLAGVPDSREFRSHGAYDGVHRERQIEIAKQLFAAMDIEREDKAKRQDWVLRGFRQFDAPVSIVVTYDRSIHGGDIGPFDCGAVTNCLVNAAWSRGLGCVINSQGIMQSPVVREHAGIPDDQVIMICVAMGWPDDSFPANAVVSNRKSVDEAAVFIGFEGE</sequence>
<dbReference type="CDD" id="cd02136">
    <property type="entry name" value="PnbA_NfnB-like"/>
    <property type="match status" value="1"/>
</dbReference>
<dbReference type="OrthoDB" id="9802510at2"/>
<dbReference type="InterPro" id="IPR000415">
    <property type="entry name" value="Nitroreductase-like"/>
</dbReference>
<dbReference type="InterPro" id="IPR050627">
    <property type="entry name" value="Nitroreductase/BluB"/>
</dbReference>